<dbReference type="Gene3D" id="2.40.50.100">
    <property type="match status" value="1"/>
</dbReference>
<evidence type="ECO:0000256" key="1">
    <source>
        <dbReference type="ARBA" id="ARBA00001953"/>
    </source>
</evidence>
<reference evidence="10 11" key="1">
    <citation type="submission" date="2018-10" db="EMBL/GenBank/DDBJ databases">
        <title>Xanthobacter tagetidis genome sequencing and assembly.</title>
        <authorList>
            <person name="Maclea K.S."/>
            <person name="Goen A.E."/>
            <person name="Fatima S.A."/>
        </authorList>
    </citation>
    <scope>NUCLEOTIDE SEQUENCE [LARGE SCALE GENOMIC DNA]</scope>
    <source>
        <strain evidence="10 11">ATCC 700314</strain>
    </source>
</reference>
<dbReference type="GO" id="GO:0005524">
    <property type="term" value="F:ATP binding"/>
    <property type="evidence" value="ECO:0007669"/>
    <property type="project" value="UniProtKB-UniRule"/>
</dbReference>
<dbReference type="CDD" id="cd06850">
    <property type="entry name" value="biotinyl_domain"/>
    <property type="match status" value="1"/>
</dbReference>
<dbReference type="PANTHER" id="PTHR18866">
    <property type="entry name" value="CARBOXYLASE:PYRUVATE/ACETYL-COA/PROPIONYL-COA CARBOXYLASE"/>
    <property type="match status" value="1"/>
</dbReference>
<dbReference type="SMART" id="SM00878">
    <property type="entry name" value="Biotin_carb_C"/>
    <property type="match status" value="1"/>
</dbReference>
<dbReference type="PROSITE" id="PS50968">
    <property type="entry name" value="BIOTINYL_LIPOYL"/>
    <property type="match status" value="1"/>
</dbReference>
<keyword evidence="4 6" id="KW-0067">ATP-binding</keyword>
<keyword evidence="3 6" id="KW-0547">Nucleotide-binding</keyword>
<dbReference type="InterPro" id="IPR016185">
    <property type="entry name" value="PreATP-grasp_dom_sf"/>
</dbReference>
<dbReference type="GO" id="GO:0046872">
    <property type="term" value="F:metal ion binding"/>
    <property type="evidence" value="ECO:0007669"/>
    <property type="project" value="InterPro"/>
</dbReference>
<dbReference type="PROSITE" id="PS50975">
    <property type="entry name" value="ATP_GRASP"/>
    <property type="match status" value="1"/>
</dbReference>
<dbReference type="OrthoDB" id="4435847at2"/>
<feature type="domain" description="Lipoyl-binding" evidence="7">
    <location>
        <begin position="589"/>
        <end position="664"/>
    </location>
</feature>
<feature type="domain" description="Biotin carboxylation" evidence="9">
    <location>
        <begin position="6"/>
        <end position="448"/>
    </location>
</feature>
<dbReference type="RefSeq" id="WP_121621277.1">
    <property type="nucleotide sequence ID" value="NZ_JACIIW010000004.1"/>
</dbReference>
<evidence type="ECO:0000256" key="2">
    <source>
        <dbReference type="ARBA" id="ARBA00022598"/>
    </source>
</evidence>
<dbReference type="Proteomes" id="UP000269692">
    <property type="component" value="Unassembled WGS sequence"/>
</dbReference>
<dbReference type="PROSITE" id="PS50979">
    <property type="entry name" value="BC"/>
    <property type="match status" value="1"/>
</dbReference>
<dbReference type="Pfam" id="PF00364">
    <property type="entry name" value="Biotin_lipoyl"/>
    <property type="match status" value="1"/>
</dbReference>
<comment type="cofactor">
    <cofactor evidence="1">
        <name>biotin</name>
        <dbReference type="ChEBI" id="CHEBI:57586"/>
    </cofactor>
</comment>
<keyword evidence="11" id="KW-1185">Reference proteome</keyword>
<dbReference type="InterPro" id="IPR005479">
    <property type="entry name" value="CPAse_ATP-bd"/>
</dbReference>
<dbReference type="InterPro" id="IPR011053">
    <property type="entry name" value="Single_hybrid_motif"/>
</dbReference>
<dbReference type="Gene3D" id="3.30.470.20">
    <property type="entry name" value="ATP-grasp fold, B domain"/>
    <property type="match status" value="1"/>
</dbReference>
<dbReference type="InterPro" id="IPR005481">
    <property type="entry name" value="BC-like_N"/>
</dbReference>
<sequence>MSGSLPIRKLLIANRGEIARRIGRTCARLALPYVAVHSDADRGAPHLDGAAQVVRIGPAPAARSYLDGAALIRAARETGADAIHPGVGFLAENADFAAAVEAAGLIFVGPRPDTIAALGDKARAKALMAAAGVPVVPGADAASDEVEEVVRLIAATGLPALLKPVAGGGGKGMQVVDRPDARAEIASAIRTARSSFGDGRVLVERLIERPRHVEVQVFGDGAGGAVHLFDRECSLQRRHQKVIEEAPATSLPDGLRARLAEAAVAGAKAVKYRNAGTFEFIVGADGAFYYLEVNTRLQVEHPVTEAITGLDLVEWQLRLAAGAPLPLVQEQIRAHGHAVECRLYAEDPSAGFRPAPGRITHLAWPAGARIDSAVEAGSHVPPHYDPMIAKLVVAADDRPQALARMRAALAGTTVMGVATNLGFLAALMARPEVEVGAVHTRFIDDMLPQLLAEADPLAHAAVAGAAILLEAMGTGDNPASPWHSPWQPSGQPYGRRTLAGGGLGEMVLEAAGGRVTVNVLAVQGGTVRLEAEGFGRRRAMDVVGRRAAGGLLKGTANGNDWRAMVHPDTVEVILDGARAEVARAVSSGPDAAQATDWAGAEMPGLVVAVAVQDGMRVARGDLLAVVEAMKFENPVTALRDGIVAEVACRVGQQVEAGQKLVRLAP</sequence>
<feature type="domain" description="ATP-grasp" evidence="8">
    <location>
        <begin position="125"/>
        <end position="321"/>
    </location>
</feature>
<evidence type="ECO:0000259" key="8">
    <source>
        <dbReference type="PROSITE" id="PS50975"/>
    </source>
</evidence>
<dbReference type="InterPro" id="IPR005482">
    <property type="entry name" value="Biotin_COase_C"/>
</dbReference>
<dbReference type="PANTHER" id="PTHR18866:SF33">
    <property type="entry name" value="METHYLCROTONOYL-COA CARBOXYLASE SUBUNIT ALPHA, MITOCHONDRIAL-RELATED"/>
    <property type="match status" value="1"/>
</dbReference>
<gene>
    <name evidence="10" type="ORF">D9R14_00135</name>
</gene>
<evidence type="ECO:0000259" key="9">
    <source>
        <dbReference type="PROSITE" id="PS50979"/>
    </source>
</evidence>
<dbReference type="Pfam" id="PF02785">
    <property type="entry name" value="Biotin_carb_C"/>
    <property type="match status" value="1"/>
</dbReference>
<keyword evidence="5" id="KW-0092">Biotin</keyword>
<dbReference type="Pfam" id="PF00289">
    <property type="entry name" value="Biotin_carb_N"/>
    <property type="match status" value="1"/>
</dbReference>
<dbReference type="GO" id="GO:0016874">
    <property type="term" value="F:ligase activity"/>
    <property type="evidence" value="ECO:0007669"/>
    <property type="project" value="UniProtKB-KW"/>
</dbReference>
<evidence type="ECO:0000256" key="6">
    <source>
        <dbReference type="PROSITE-ProRule" id="PRU00409"/>
    </source>
</evidence>
<proteinExistence type="predicted"/>
<dbReference type="InterPro" id="IPR000089">
    <property type="entry name" value="Biotin_lipoyl"/>
</dbReference>
<evidence type="ECO:0000313" key="11">
    <source>
        <dbReference type="Proteomes" id="UP000269692"/>
    </source>
</evidence>
<name>A0A3L7APV4_9HYPH</name>
<dbReference type="SUPFAM" id="SSF51230">
    <property type="entry name" value="Single hybrid motif"/>
    <property type="match status" value="1"/>
</dbReference>
<dbReference type="SUPFAM" id="SSF56059">
    <property type="entry name" value="Glutathione synthetase ATP-binding domain-like"/>
    <property type="match status" value="1"/>
</dbReference>
<comment type="caution">
    <text evidence="10">The sequence shown here is derived from an EMBL/GenBank/DDBJ whole genome shotgun (WGS) entry which is preliminary data.</text>
</comment>
<evidence type="ECO:0000256" key="5">
    <source>
        <dbReference type="ARBA" id="ARBA00023267"/>
    </source>
</evidence>
<evidence type="ECO:0000259" key="7">
    <source>
        <dbReference type="PROSITE" id="PS50968"/>
    </source>
</evidence>
<evidence type="ECO:0000256" key="4">
    <source>
        <dbReference type="ARBA" id="ARBA00022840"/>
    </source>
</evidence>
<dbReference type="Pfam" id="PF02786">
    <property type="entry name" value="CPSase_L_D2"/>
    <property type="match status" value="1"/>
</dbReference>
<accession>A0A3L7APV4</accession>
<dbReference type="InterPro" id="IPR011054">
    <property type="entry name" value="Rudment_hybrid_motif"/>
</dbReference>
<dbReference type="EMBL" id="RCTF01000001">
    <property type="protein sequence ID" value="RLP81462.1"/>
    <property type="molecule type" value="Genomic_DNA"/>
</dbReference>
<evidence type="ECO:0000313" key="10">
    <source>
        <dbReference type="EMBL" id="RLP81462.1"/>
    </source>
</evidence>
<dbReference type="SUPFAM" id="SSF51246">
    <property type="entry name" value="Rudiment single hybrid motif"/>
    <property type="match status" value="1"/>
</dbReference>
<protein>
    <submittedName>
        <fullName evidence="10">Biotin/lipoyl-binding protein</fullName>
    </submittedName>
</protein>
<dbReference type="AlphaFoldDB" id="A0A3L7APV4"/>
<dbReference type="InterPro" id="IPR050856">
    <property type="entry name" value="Biotin_carboxylase_complex"/>
</dbReference>
<keyword evidence="2" id="KW-0436">Ligase</keyword>
<dbReference type="SUPFAM" id="SSF52440">
    <property type="entry name" value="PreATP-grasp domain"/>
    <property type="match status" value="1"/>
</dbReference>
<evidence type="ECO:0000256" key="3">
    <source>
        <dbReference type="ARBA" id="ARBA00022741"/>
    </source>
</evidence>
<dbReference type="InterPro" id="IPR011764">
    <property type="entry name" value="Biotin_carboxylation_dom"/>
</dbReference>
<organism evidence="10 11">
    <name type="scientific">Xanthobacter tagetidis</name>
    <dbReference type="NCBI Taxonomy" id="60216"/>
    <lineage>
        <taxon>Bacteria</taxon>
        <taxon>Pseudomonadati</taxon>
        <taxon>Pseudomonadota</taxon>
        <taxon>Alphaproteobacteria</taxon>
        <taxon>Hyphomicrobiales</taxon>
        <taxon>Xanthobacteraceae</taxon>
        <taxon>Xanthobacter</taxon>
    </lineage>
</organism>
<dbReference type="InterPro" id="IPR011761">
    <property type="entry name" value="ATP-grasp"/>
</dbReference>